<reference evidence="3 4" key="1">
    <citation type="journal article" date="2008" name="Nature">
        <title>The Phaeodactylum genome reveals the evolutionary history of diatom genomes.</title>
        <authorList>
            <person name="Bowler C."/>
            <person name="Allen A.E."/>
            <person name="Badger J.H."/>
            <person name="Grimwood J."/>
            <person name="Jabbari K."/>
            <person name="Kuo A."/>
            <person name="Maheswari U."/>
            <person name="Martens C."/>
            <person name="Maumus F."/>
            <person name="Otillar R.P."/>
            <person name="Rayko E."/>
            <person name="Salamov A."/>
            <person name="Vandepoele K."/>
            <person name="Beszteri B."/>
            <person name="Gruber A."/>
            <person name="Heijde M."/>
            <person name="Katinka M."/>
            <person name="Mock T."/>
            <person name="Valentin K."/>
            <person name="Verret F."/>
            <person name="Berges J.A."/>
            <person name="Brownlee C."/>
            <person name="Cadoret J.P."/>
            <person name="Chiovitti A."/>
            <person name="Choi C.J."/>
            <person name="Coesel S."/>
            <person name="De Martino A."/>
            <person name="Detter J.C."/>
            <person name="Durkin C."/>
            <person name="Falciatore A."/>
            <person name="Fournet J."/>
            <person name="Haruta M."/>
            <person name="Huysman M.J."/>
            <person name="Jenkins B.D."/>
            <person name="Jiroutova K."/>
            <person name="Jorgensen R.E."/>
            <person name="Joubert Y."/>
            <person name="Kaplan A."/>
            <person name="Kroger N."/>
            <person name="Kroth P.G."/>
            <person name="La Roche J."/>
            <person name="Lindquist E."/>
            <person name="Lommer M."/>
            <person name="Martin-Jezequel V."/>
            <person name="Lopez P.J."/>
            <person name="Lucas S."/>
            <person name="Mangogna M."/>
            <person name="McGinnis K."/>
            <person name="Medlin L.K."/>
            <person name="Montsant A."/>
            <person name="Oudot-Le Secq M.P."/>
            <person name="Napoli C."/>
            <person name="Obornik M."/>
            <person name="Parker M.S."/>
            <person name="Petit J.L."/>
            <person name="Porcel B.M."/>
            <person name="Poulsen N."/>
            <person name="Robison M."/>
            <person name="Rychlewski L."/>
            <person name="Rynearson T.A."/>
            <person name="Schmutz J."/>
            <person name="Shapiro H."/>
            <person name="Siaut M."/>
            <person name="Stanley M."/>
            <person name="Sussman M.R."/>
            <person name="Taylor A.R."/>
            <person name="Vardi A."/>
            <person name="von Dassow P."/>
            <person name="Vyverman W."/>
            <person name="Willis A."/>
            <person name="Wyrwicz L.S."/>
            <person name="Rokhsar D.S."/>
            <person name="Weissenbach J."/>
            <person name="Armbrust E.V."/>
            <person name="Green B.R."/>
            <person name="Van de Peer Y."/>
            <person name="Grigoriev I.V."/>
        </authorList>
    </citation>
    <scope>NUCLEOTIDE SEQUENCE [LARGE SCALE GENOMIC DNA]</scope>
    <source>
        <strain evidence="3 4">CCAP 1055/1</strain>
    </source>
</reference>
<keyword evidence="4" id="KW-1185">Reference proteome</keyword>
<keyword evidence="2" id="KW-1133">Transmembrane helix</keyword>
<dbReference type="PaxDb" id="2850-Phatr31963"/>
<evidence type="ECO:0000313" key="3">
    <source>
        <dbReference type="EMBL" id="EEC51738.1"/>
    </source>
</evidence>
<gene>
    <name evidence="3" type="ORF">PHATRDRAFT_31963</name>
</gene>
<feature type="compositionally biased region" description="Acidic residues" evidence="1">
    <location>
        <begin position="232"/>
        <end position="241"/>
    </location>
</feature>
<sequence>MTWDGEPEEKANVFGLHKAIQNSFSNSKTDISITFQILQTGFSRSLQQSKANAEFTLVEAPPTAAFIASHAKSPSASSPNEVIITVLLQIHNIRETPHHRILIVTMPDQSNNIFFNKETLAFSFPLILVCTTYAYFTYVPLNIGLPIIGGLFVLYQIRSSVKAQQAQKLTHMDERTMESLVNELSGAADADASNASKRAEVEKAKKKVAARLVQEKKVEAKKAGKKKKPNQQEEEDLDDDALLTFVKPSSKAKKS</sequence>
<organism evidence="3 4">
    <name type="scientific">Phaeodactylum tricornutum (strain CCAP 1055/1)</name>
    <dbReference type="NCBI Taxonomy" id="556484"/>
    <lineage>
        <taxon>Eukaryota</taxon>
        <taxon>Sar</taxon>
        <taxon>Stramenopiles</taxon>
        <taxon>Ochrophyta</taxon>
        <taxon>Bacillariophyta</taxon>
        <taxon>Bacillariophyceae</taxon>
        <taxon>Bacillariophycidae</taxon>
        <taxon>Naviculales</taxon>
        <taxon>Phaeodactylaceae</taxon>
        <taxon>Phaeodactylum</taxon>
    </lineage>
</organism>
<keyword evidence="2" id="KW-0472">Membrane</keyword>
<dbReference type="RefSeq" id="XP_002177275.1">
    <property type="nucleotide sequence ID" value="XM_002177239.1"/>
</dbReference>
<dbReference type="InParanoid" id="B7FPU2"/>
<evidence type="ECO:0000256" key="1">
    <source>
        <dbReference type="SAM" id="MobiDB-lite"/>
    </source>
</evidence>
<dbReference type="OrthoDB" id="48217at2759"/>
<feature type="transmembrane region" description="Helical" evidence="2">
    <location>
        <begin position="133"/>
        <end position="155"/>
    </location>
</feature>
<dbReference type="HOGENOM" id="CLU_1091784_0_0_1"/>
<accession>B7FPU2</accession>
<dbReference type="GeneID" id="7196449"/>
<dbReference type="EMBL" id="CM000605">
    <property type="protein sequence ID" value="EEC51738.1"/>
    <property type="molecule type" value="Genomic_DNA"/>
</dbReference>
<feature type="region of interest" description="Disordered" evidence="1">
    <location>
        <begin position="217"/>
        <end position="255"/>
    </location>
</feature>
<reference evidence="4" key="2">
    <citation type="submission" date="2008-08" db="EMBL/GenBank/DDBJ databases">
        <authorList>
            <consortium name="Diatom Consortium"/>
            <person name="Grigoriev I."/>
            <person name="Grimwood J."/>
            <person name="Kuo A."/>
            <person name="Otillar R.P."/>
            <person name="Salamov A."/>
            <person name="Detter J.C."/>
            <person name="Lindquist E."/>
            <person name="Shapiro H."/>
            <person name="Lucas S."/>
            <person name="Glavina del Rio T."/>
            <person name="Pitluck S."/>
            <person name="Rokhsar D."/>
            <person name="Bowler C."/>
        </authorList>
    </citation>
    <scope>GENOME REANNOTATION</scope>
    <source>
        <strain evidence="4">CCAP 1055/1</strain>
    </source>
</reference>
<keyword evidence="2" id="KW-0812">Transmembrane</keyword>
<dbReference type="Proteomes" id="UP000000759">
    <property type="component" value="Chromosome 1"/>
</dbReference>
<dbReference type="AlphaFoldDB" id="B7FPU2"/>
<proteinExistence type="predicted"/>
<dbReference type="KEGG" id="pti:PHATRDRAFT_31963"/>
<evidence type="ECO:0000313" key="4">
    <source>
        <dbReference type="Proteomes" id="UP000000759"/>
    </source>
</evidence>
<protein>
    <submittedName>
        <fullName evidence="3">Uncharacterized protein</fullName>
    </submittedName>
</protein>
<evidence type="ECO:0000256" key="2">
    <source>
        <dbReference type="SAM" id="Phobius"/>
    </source>
</evidence>
<name>B7FPU2_PHATC</name>